<comment type="caution">
    <text evidence="5">The sequence shown here is derived from an EMBL/GenBank/DDBJ whole genome shotgun (WGS) entry which is preliminary data.</text>
</comment>
<dbReference type="InterPro" id="IPR036388">
    <property type="entry name" value="WH-like_DNA-bd_sf"/>
</dbReference>
<dbReference type="SMART" id="SM00347">
    <property type="entry name" value="HTH_MARR"/>
    <property type="match status" value="1"/>
</dbReference>
<dbReference type="PRINTS" id="PR00598">
    <property type="entry name" value="HTHMARR"/>
</dbReference>
<organism evidence="5 6">
    <name type="scientific">Undibacterium hunanense</name>
    <dbReference type="NCBI Taxonomy" id="2762292"/>
    <lineage>
        <taxon>Bacteria</taxon>
        <taxon>Pseudomonadati</taxon>
        <taxon>Pseudomonadota</taxon>
        <taxon>Betaproteobacteria</taxon>
        <taxon>Burkholderiales</taxon>
        <taxon>Oxalobacteraceae</taxon>
        <taxon>Undibacterium</taxon>
    </lineage>
</organism>
<feature type="domain" description="HTH marR-type" evidence="4">
    <location>
        <begin position="3"/>
        <end position="139"/>
    </location>
</feature>
<dbReference type="Pfam" id="PF12802">
    <property type="entry name" value="MarR_2"/>
    <property type="match status" value="1"/>
</dbReference>
<dbReference type="InterPro" id="IPR036390">
    <property type="entry name" value="WH_DNA-bd_sf"/>
</dbReference>
<dbReference type="PANTHER" id="PTHR42756">
    <property type="entry name" value="TRANSCRIPTIONAL REGULATOR, MARR"/>
    <property type="match status" value="1"/>
</dbReference>
<evidence type="ECO:0000256" key="2">
    <source>
        <dbReference type="ARBA" id="ARBA00023125"/>
    </source>
</evidence>
<keyword evidence="2" id="KW-0238">DNA-binding</keyword>
<dbReference type="Gene3D" id="1.10.10.10">
    <property type="entry name" value="Winged helix-like DNA-binding domain superfamily/Winged helix DNA-binding domain"/>
    <property type="match status" value="1"/>
</dbReference>
<name>A0ABR6ZSW8_9BURK</name>
<dbReference type="InterPro" id="IPR000835">
    <property type="entry name" value="HTH_MarR-typ"/>
</dbReference>
<keyword evidence="1" id="KW-0805">Transcription regulation</keyword>
<reference evidence="5 6" key="1">
    <citation type="submission" date="2020-08" db="EMBL/GenBank/DDBJ databases">
        <title>Novel species isolated from subtropical streams in China.</title>
        <authorList>
            <person name="Lu H."/>
        </authorList>
    </citation>
    <scope>NUCLEOTIDE SEQUENCE [LARGE SCALE GENOMIC DNA]</scope>
    <source>
        <strain evidence="5 6">CY18W</strain>
    </source>
</reference>
<accession>A0ABR6ZSW8</accession>
<dbReference type="SUPFAM" id="SSF46785">
    <property type="entry name" value="Winged helix' DNA-binding domain"/>
    <property type="match status" value="1"/>
</dbReference>
<dbReference type="RefSeq" id="WP_186947864.1">
    <property type="nucleotide sequence ID" value="NZ_JACOGF010000006.1"/>
</dbReference>
<evidence type="ECO:0000256" key="3">
    <source>
        <dbReference type="ARBA" id="ARBA00023163"/>
    </source>
</evidence>
<dbReference type="Proteomes" id="UP000650424">
    <property type="component" value="Unassembled WGS sequence"/>
</dbReference>
<sequence>MDKTEFIYRMQSAYPRIYHACHADHQPAAASGIAISQRDATILAHLSSADAMTQSQLARHLGITKSTMSEAIKYLASLSLLEMQIATDKRAHLLRLTDKGKAMMGKSSVLETDKLAAVLAEMTATEMEQAIAGLELLAQACFRLTMKREDTE</sequence>
<keyword evidence="3" id="KW-0804">Transcription</keyword>
<evidence type="ECO:0000256" key="1">
    <source>
        <dbReference type="ARBA" id="ARBA00023015"/>
    </source>
</evidence>
<dbReference type="EMBL" id="JACOGF010000006">
    <property type="protein sequence ID" value="MBC3918615.1"/>
    <property type="molecule type" value="Genomic_DNA"/>
</dbReference>
<gene>
    <name evidence="5" type="ORF">H8L32_14065</name>
</gene>
<dbReference type="PROSITE" id="PS50995">
    <property type="entry name" value="HTH_MARR_2"/>
    <property type="match status" value="1"/>
</dbReference>
<evidence type="ECO:0000313" key="6">
    <source>
        <dbReference type="Proteomes" id="UP000650424"/>
    </source>
</evidence>
<dbReference type="PANTHER" id="PTHR42756:SF1">
    <property type="entry name" value="TRANSCRIPTIONAL REPRESSOR OF EMRAB OPERON"/>
    <property type="match status" value="1"/>
</dbReference>
<evidence type="ECO:0000259" key="4">
    <source>
        <dbReference type="PROSITE" id="PS50995"/>
    </source>
</evidence>
<proteinExistence type="predicted"/>
<keyword evidence="6" id="KW-1185">Reference proteome</keyword>
<protein>
    <submittedName>
        <fullName evidence="5">Winged helix-turn-helix transcriptional regulator</fullName>
    </submittedName>
</protein>
<evidence type="ECO:0000313" key="5">
    <source>
        <dbReference type="EMBL" id="MBC3918615.1"/>
    </source>
</evidence>